<feature type="transmembrane region" description="Helical" evidence="5">
    <location>
        <begin position="89"/>
        <end position="112"/>
    </location>
</feature>
<name>A0A3S1BU53_ELYCH</name>
<evidence type="ECO:0000256" key="4">
    <source>
        <dbReference type="ARBA" id="ARBA00023136"/>
    </source>
</evidence>
<dbReference type="PANTHER" id="PTHR45902">
    <property type="entry name" value="LATROPHILIN RECEPTOR-LIKE PROTEIN A"/>
    <property type="match status" value="1"/>
</dbReference>
<dbReference type="PANTHER" id="PTHR45902:SF1">
    <property type="entry name" value="LATROPHILIN RECEPTOR-LIKE PROTEIN A"/>
    <property type="match status" value="1"/>
</dbReference>
<dbReference type="InterPro" id="IPR053231">
    <property type="entry name" value="GPCR_LN-TM7"/>
</dbReference>
<evidence type="ECO:0000256" key="2">
    <source>
        <dbReference type="ARBA" id="ARBA00022692"/>
    </source>
</evidence>
<feature type="domain" description="G-protein coupled receptors family 2 profile 2" evidence="6">
    <location>
        <begin position="87"/>
        <end position="401"/>
    </location>
</feature>
<dbReference type="Pfam" id="PF00002">
    <property type="entry name" value="7tm_2"/>
    <property type="match status" value="1"/>
</dbReference>
<evidence type="ECO:0000256" key="1">
    <source>
        <dbReference type="ARBA" id="ARBA00004141"/>
    </source>
</evidence>
<evidence type="ECO:0000259" key="6">
    <source>
        <dbReference type="PROSITE" id="PS50261"/>
    </source>
</evidence>
<proteinExistence type="predicted"/>
<dbReference type="GO" id="GO:0004930">
    <property type="term" value="F:G protein-coupled receptor activity"/>
    <property type="evidence" value="ECO:0007669"/>
    <property type="project" value="InterPro"/>
</dbReference>
<feature type="transmembrane region" description="Helical" evidence="5">
    <location>
        <begin position="379"/>
        <end position="400"/>
    </location>
</feature>
<dbReference type="GO" id="GO:0007166">
    <property type="term" value="P:cell surface receptor signaling pathway"/>
    <property type="evidence" value="ECO:0007669"/>
    <property type="project" value="InterPro"/>
</dbReference>
<evidence type="ECO:0000256" key="3">
    <source>
        <dbReference type="ARBA" id="ARBA00022989"/>
    </source>
</evidence>
<dbReference type="Gene3D" id="1.20.1070.10">
    <property type="entry name" value="Rhodopsin 7-helix transmembrane proteins"/>
    <property type="match status" value="1"/>
</dbReference>
<keyword evidence="4 5" id="KW-0472">Membrane</keyword>
<comment type="caution">
    <text evidence="7">The sequence shown here is derived from an EMBL/GenBank/DDBJ whole genome shotgun (WGS) entry which is preliminary data.</text>
</comment>
<feature type="transmembrane region" description="Helical" evidence="5">
    <location>
        <begin position="275"/>
        <end position="301"/>
    </location>
</feature>
<comment type="subcellular location">
    <subcellularLocation>
        <location evidence="1">Membrane</location>
        <topology evidence="1">Multi-pass membrane protein</topology>
    </subcellularLocation>
</comment>
<evidence type="ECO:0000313" key="8">
    <source>
        <dbReference type="Proteomes" id="UP000271974"/>
    </source>
</evidence>
<sequence>MMCPHFIYNVTNPVDIKHENDNSSQWPYRDEALIHIQTGIKLSQDDFSYTKNGLVIFCIDKIRDKMKSDFKNEHGGIEGMDTFGTGLVVISHLCLGVSSLCLVLTLTTYCLFPVLQTLPGKSTMSMVTTLLLALTLFNIGGFVQESSVECQIIGVATHFFLLSTFAWMLLCSAHMYIIFNNIMEHPVATQDDSTRKFKSYLTLSLAIPALIVAATVVANYSLTDSTSSTYDDDQTNITMKDPEEIEPALNRCHLTSKTRTGYGHGICYLSNKLSLLVAGVLPIAAVCAANLVIFILTVLAFRRLSTQEKAARREARGHLLIYLKLSSLTGKPHDTSSSLLSQASLMTPQAPYSHRLSTLIGINWLPCTAAAFVSSPVVWYFFLVMCGLQGFYVFLSFVCNKRVLALYRQRFRPQDADSGVSRRNKGGSQMNNITRTLEKYLKSHSSESNVDGLELRLHAD</sequence>
<dbReference type="EMBL" id="RQTK01000783">
    <property type="protein sequence ID" value="RUS74954.1"/>
    <property type="molecule type" value="Genomic_DNA"/>
</dbReference>
<dbReference type="InterPro" id="IPR000832">
    <property type="entry name" value="GPCR_2_secretin-like"/>
</dbReference>
<keyword evidence="8" id="KW-1185">Reference proteome</keyword>
<feature type="transmembrane region" description="Helical" evidence="5">
    <location>
        <begin position="200"/>
        <end position="222"/>
    </location>
</feature>
<dbReference type="Proteomes" id="UP000271974">
    <property type="component" value="Unassembled WGS sequence"/>
</dbReference>
<reference evidence="7 8" key="1">
    <citation type="submission" date="2019-01" db="EMBL/GenBank/DDBJ databases">
        <title>A draft genome assembly of the solar-powered sea slug Elysia chlorotica.</title>
        <authorList>
            <person name="Cai H."/>
            <person name="Li Q."/>
            <person name="Fang X."/>
            <person name="Li J."/>
            <person name="Curtis N.E."/>
            <person name="Altenburger A."/>
            <person name="Shibata T."/>
            <person name="Feng M."/>
            <person name="Maeda T."/>
            <person name="Schwartz J.A."/>
            <person name="Shigenobu S."/>
            <person name="Lundholm N."/>
            <person name="Nishiyama T."/>
            <person name="Yang H."/>
            <person name="Hasebe M."/>
            <person name="Li S."/>
            <person name="Pierce S.K."/>
            <person name="Wang J."/>
        </authorList>
    </citation>
    <scope>NUCLEOTIDE SEQUENCE [LARGE SCALE GENOMIC DNA]</scope>
    <source>
        <strain evidence="7">EC2010</strain>
        <tissue evidence="7">Whole organism of an adult</tissue>
    </source>
</reference>
<feature type="transmembrane region" description="Helical" evidence="5">
    <location>
        <begin position="124"/>
        <end position="143"/>
    </location>
</feature>
<organism evidence="7 8">
    <name type="scientific">Elysia chlorotica</name>
    <name type="common">Eastern emerald elysia</name>
    <name type="synonym">Sea slug</name>
    <dbReference type="NCBI Taxonomy" id="188477"/>
    <lineage>
        <taxon>Eukaryota</taxon>
        <taxon>Metazoa</taxon>
        <taxon>Spiralia</taxon>
        <taxon>Lophotrochozoa</taxon>
        <taxon>Mollusca</taxon>
        <taxon>Gastropoda</taxon>
        <taxon>Heterobranchia</taxon>
        <taxon>Euthyneura</taxon>
        <taxon>Panpulmonata</taxon>
        <taxon>Sacoglossa</taxon>
        <taxon>Placobranchoidea</taxon>
        <taxon>Plakobranchidae</taxon>
        <taxon>Elysia</taxon>
    </lineage>
</organism>
<dbReference type="InterPro" id="IPR017981">
    <property type="entry name" value="GPCR_2-like_7TM"/>
</dbReference>
<accession>A0A3S1BU53</accession>
<keyword evidence="2 5" id="KW-0812">Transmembrane</keyword>
<dbReference type="CDD" id="cd15039">
    <property type="entry name" value="7tmB3_Methuselah-like"/>
    <property type="match status" value="1"/>
</dbReference>
<dbReference type="GO" id="GO:0016020">
    <property type="term" value="C:membrane"/>
    <property type="evidence" value="ECO:0007669"/>
    <property type="project" value="UniProtKB-SubCell"/>
</dbReference>
<dbReference type="AlphaFoldDB" id="A0A3S1BU53"/>
<dbReference type="PROSITE" id="PS50261">
    <property type="entry name" value="G_PROTEIN_RECEP_F2_4"/>
    <property type="match status" value="1"/>
</dbReference>
<dbReference type="OrthoDB" id="10051649at2759"/>
<evidence type="ECO:0000256" key="5">
    <source>
        <dbReference type="SAM" id="Phobius"/>
    </source>
</evidence>
<evidence type="ECO:0000313" key="7">
    <source>
        <dbReference type="EMBL" id="RUS74954.1"/>
    </source>
</evidence>
<feature type="transmembrane region" description="Helical" evidence="5">
    <location>
        <begin position="155"/>
        <end position="179"/>
    </location>
</feature>
<protein>
    <recommendedName>
        <fullName evidence="6">G-protein coupled receptors family 2 profile 2 domain-containing protein</fullName>
    </recommendedName>
</protein>
<gene>
    <name evidence="7" type="ORF">EGW08_017289</name>
</gene>
<keyword evidence="3 5" id="KW-1133">Transmembrane helix</keyword>
<dbReference type="STRING" id="188477.A0A3S1BU53"/>